<reference evidence="1 2" key="1">
    <citation type="journal article" date="2018" name="PLoS Genet.">
        <title>Population sequencing reveals clonal diversity and ancestral inbreeding in the grapevine cultivar Chardonnay.</title>
        <authorList>
            <person name="Roach M.J."/>
            <person name="Johnson D.L."/>
            <person name="Bohlmann J."/>
            <person name="van Vuuren H.J."/>
            <person name="Jones S.J."/>
            <person name="Pretorius I.S."/>
            <person name="Schmidt S.A."/>
            <person name="Borneman A.R."/>
        </authorList>
    </citation>
    <scope>NUCLEOTIDE SEQUENCE [LARGE SCALE GENOMIC DNA]</scope>
    <source>
        <strain evidence="2">cv. Chardonnay</strain>
        <tissue evidence="1">Leaf</tissue>
    </source>
</reference>
<evidence type="ECO:0000313" key="1">
    <source>
        <dbReference type="EMBL" id="RVW93122.1"/>
    </source>
</evidence>
<protein>
    <submittedName>
        <fullName evidence="1">Uncharacterized protein YnbB</fullName>
    </submittedName>
</protein>
<proteinExistence type="predicted"/>
<dbReference type="AlphaFoldDB" id="A0A438I8U2"/>
<dbReference type="InterPro" id="IPR015421">
    <property type="entry name" value="PyrdxlP-dep_Trfase_major"/>
</dbReference>
<dbReference type="PANTHER" id="PTHR46658:SF1">
    <property type="entry name" value="CYS OR MET METABOLISM PYRIDOXAL-PHOSPHATE-DEPENDENT ENZYME"/>
    <property type="match status" value="1"/>
</dbReference>
<dbReference type="EMBL" id="QGNW01000131">
    <property type="protein sequence ID" value="RVW93122.1"/>
    <property type="molecule type" value="Genomic_DNA"/>
</dbReference>
<dbReference type="SUPFAM" id="SSF53383">
    <property type="entry name" value="PLP-dependent transferases"/>
    <property type="match status" value="2"/>
</dbReference>
<dbReference type="Proteomes" id="UP000288805">
    <property type="component" value="Unassembled WGS sequence"/>
</dbReference>
<dbReference type="Pfam" id="PF06838">
    <property type="entry name" value="Met_gamma_lyase"/>
    <property type="match status" value="3"/>
</dbReference>
<comment type="caution">
    <text evidence="1">The sequence shown here is derived from an EMBL/GenBank/DDBJ whole genome shotgun (WGS) entry which is preliminary data.</text>
</comment>
<dbReference type="PANTHER" id="PTHR46658">
    <property type="entry name" value="CYS OR MET METABOLISM PYRIDOXAL-PHOSPHATE-DEPENDENT ENZYME"/>
    <property type="match status" value="1"/>
</dbReference>
<gene>
    <name evidence="1" type="primary">ynbB_1</name>
    <name evidence="1" type="ORF">CK203_031473</name>
</gene>
<name>A0A438I8U2_VITVI</name>
<sequence>MGPRKLKCLLVVKAVDSLYSEFRAVDNLVARNTARVLKAYQNARVGYHLGWIRSQFKLHPSSDHPFQDLTELNLLHEPNSTCLHFGGSTGYGHEETRGREALDKAFAEIFGAESAIVRLQFFSGTHAITCALFAFQRPGDELLAVAGGPHDTLEEVIGIRDSHGLGSLKDFGLLEDGGLDWDALMGALKPQTKCALIQRSCRYSWCRSLSIDGDSKSNKDDQANASTIFCSFHTHKLPPNHQSCIFMQMQNPNCLVMVDNCYGEFSENVEPPMVGADLIAGSLIKNHGGTIAPCGGYVAGKEKWVKAAAARLSAPGLGMDCGSTPGDIMQTFFQGLFLSHQMVGEAIKGGFLIAEVMASKGFKVQPPPRVHGMIQYRQYSLEPESVFLLSVTLADRTFIDGSTSELSCDGLLREPFAVFCQGGRPLDTMGIGSRRGFEIHIMYPLSSEVTIFTNLTGGSVEHRIAM</sequence>
<dbReference type="Gene3D" id="3.40.640.10">
    <property type="entry name" value="Type I PLP-dependent aspartate aminotransferase-like (Major domain)"/>
    <property type="match status" value="1"/>
</dbReference>
<dbReference type="InterPro" id="IPR009651">
    <property type="entry name" value="Met_g_lyase_put"/>
</dbReference>
<organism evidence="1 2">
    <name type="scientific">Vitis vinifera</name>
    <name type="common">Grape</name>
    <dbReference type="NCBI Taxonomy" id="29760"/>
    <lineage>
        <taxon>Eukaryota</taxon>
        <taxon>Viridiplantae</taxon>
        <taxon>Streptophyta</taxon>
        <taxon>Embryophyta</taxon>
        <taxon>Tracheophyta</taxon>
        <taxon>Spermatophyta</taxon>
        <taxon>Magnoliopsida</taxon>
        <taxon>eudicotyledons</taxon>
        <taxon>Gunneridae</taxon>
        <taxon>Pentapetalae</taxon>
        <taxon>rosids</taxon>
        <taxon>Vitales</taxon>
        <taxon>Vitaceae</taxon>
        <taxon>Viteae</taxon>
        <taxon>Vitis</taxon>
    </lineage>
</organism>
<evidence type="ECO:0000313" key="2">
    <source>
        <dbReference type="Proteomes" id="UP000288805"/>
    </source>
</evidence>
<accession>A0A438I8U2</accession>
<dbReference type="Gene3D" id="3.90.1150.60">
    <property type="entry name" value="Methioning gamme-lyase, C-terminal domain"/>
    <property type="match status" value="2"/>
</dbReference>
<dbReference type="InterPro" id="IPR015424">
    <property type="entry name" value="PyrdxlP-dep_Trfase"/>
</dbReference>